<feature type="region of interest" description="Disordered" evidence="1">
    <location>
        <begin position="90"/>
        <end position="109"/>
    </location>
</feature>
<accession>A0A150GSC1</accession>
<protein>
    <recommendedName>
        <fullName evidence="2">Protein ENHANCED DISEASE RESISTANCE 2 C-terminal domain-containing protein</fullName>
    </recommendedName>
</protein>
<evidence type="ECO:0000259" key="2">
    <source>
        <dbReference type="Pfam" id="PF07059"/>
    </source>
</evidence>
<dbReference type="InterPro" id="IPR045096">
    <property type="entry name" value="EDR2-like"/>
</dbReference>
<dbReference type="InterPro" id="IPR009769">
    <property type="entry name" value="EDR2_C"/>
</dbReference>
<keyword evidence="4" id="KW-1185">Reference proteome</keyword>
<dbReference type="OrthoDB" id="9970435at2759"/>
<feature type="compositionally biased region" description="Polar residues" evidence="1">
    <location>
        <begin position="95"/>
        <end position="109"/>
    </location>
</feature>
<feature type="compositionally biased region" description="Acidic residues" evidence="1">
    <location>
        <begin position="171"/>
        <end position="193"/>
    </location>
</feature>
<feature type="region of interest" description="Disordered" evidence="1">
    <location>
        <begin position="120"/>
        <end position="157"/>
    </location>
</feature>
<evidence type="ECO:0000256" key="1">
    <source>
        <dbReference type="SAM" id="MobiDB-lite"/>
    </source>
</evidence>
<dbReference type="PANTHER" id="PTHR12136:SF41">
    <property type="entry name" value="PLECKSTRIN HOMOLOGY (PH) AND LIPID-BINDING START DOMAINS-CONTAINING PROTEIN"/>
    <property type="match status" value="1"/>
</dbReference>
<feature type="region of interest" description="Disordered" evidence="1">
    <location>
        <begin position="171"/>
        <end position="201"/>
    </location>
</feature>
<reference evidence="4" key="1">
    <citation type="journal article" date="2016" name="Nat. Commun.">
        <title>The Gonium pectorale genome demonstrates co-option of cell cycle regulation during the evolution of multicellularity.</title>
        <authorList>
            <person name="Hanschen E.R."/>
            <person name="Marriage T.N."/>
            <person name="Ferris P.J."/>
            <person name="Hamaji T."/>
            <person name="Toyoda A."/>
            <person name="Fujiyama A."/>
            <person name="Neme R."/>
            <person name="Noguchi H."/>
            <person name="Minakuchi Y."/>
            <person name="Suzuki M."/>
            <person name="Kawai-Toyooka H."/>
            <person name="Smith D.R."/>
            <person name="Sparks H."/>
            <person name="Anderson J."/>
            <person name="Bakaric R."/>
            <person name="Luria V."/>
            <person name="Karger A."/>
            <person name="Kirschner M.W."/>
            <person name="Durand P.M."/>
            <person name="Michod R.E."/>
            <person name="Nozaki H."/>
            <person name="Olson B.J."/>
        </authorList>
    </citation>
    <scope>NUCLEOTIDE SEQUENCE [LARGE SCALE GENOMIC DNA]</scope>
    <source>
        <strain evidence="4">NIES-2863</strain>
    </source>
</reference>
<proteinExistence type="predicted"/>
<dbReference type="InterPro" id="IPR023393">
    <property type="entry name" value="START-like_dom_sf"/>
</dbReference>
<feature type="region of interest" description="Disordered" evidence="1">
    <location>
        <begin position="1"/>
        <end position="23"/>
    </location>
</feature>
<dbReference type="PANTHER" id="PTHR12136">
    <property type="entry name" value="ENHANCED DISEASE RESISTANCE-RELATED"/>
    <property type="match status" value="1"/>
</dbReference>
<dbReference type="EMBL" id="LSYV01000010">
    <property type="protein sequence ID" value="KXZ52674.1"/>
    <property type="molecule type" value="Genomic_DNA"/>
</dbReference>
<feature type="domain" description="Protein ENHANCED DISEASE RESISTANCE 2 C-terminal" evidence="2">
    <location>
        <begin position="537"/>
        <end position="676"/>
    </location>
</feature>
<evidence type="ECO:0000313" key="4">
    <source>
        <dbReference type="Proteomes" id="UP000075714"/>
    </source>
</evidence>
<gene>
    <name evidence="3" type="ORF">GPECTOR_9g720</name>
</gene>
<evidence type="ECO:0000313" key="3">
    <source>
        <dbReference type="EMBL" id="KXZ52674.1"/>
    </source>
</evidence>
<dbReference type="AlphaFoldDB" id="A0A150GSC1"/>
<dbReference type="SUPFAM" id="SSF55961">
    <property type="entry name" value="Bet v1-like"/>
    <property type="match status" value="1"/>
</dbReference>
<name>A0A150GSC1_GONPE</name>
<sequence length="752" mass="80545">MLDRSCSILPQTPEELSPQRRGVRPKGTWAITAAVQGVTKYEQLYEITIDWPPSWAASGYTTLTLGFRERDQAERWHRALSDVMDGLRAAKGQARQGSSTKRMSELSTTSVPVISARADSMARAASGSNDKRAQSFKSSLRTASMDDSDPATDNSGVEAPAADLAHVADEEFDDAESDVEGDASGSDWEEEPAAEPTGEQERWVPYRQTNGVAIYRYAADGNKSGGGEFMVSCVIRGRPQRVAAALMRLRGNTTILGPAAHAEVLQPADGQGGAGKEILRLVLTAAGHTGFFCAPREVILERMRKDEEDGVCVIMFKSVDLPNEAASKGKADAYGSGLFRRPVRGIVAGGYTIAGLKGEGAASQESLITCIVKVDLGGACSEASWLSRLSSLAGWTDSFLERILMSVTLVRDEVEQRRFAVQPFKLVASAKARFNQAQLRQFRASAGGDLLGGGPASAAPIRSMSLAPPLSRMASMRLNSATAAEVAALAGGSFAVKAIPEEGAPGEDFQLDLEYVRSLALMPRKYWSEIHLPGTDAPFSVRGPTYLKDRKKVPAGRAAFGLGAMELVELPSAGASVEHVARYVPSIRQGGAPFSIIINLVIPGSPMLCLLAVFVCDKHPSILGEPPASPMDEQHDWQPFDFVLHKFVYGDDATRNSMLKLVPHIASGSWMIKQSVDIDISANSVANYVTGMVRGATASLDIDLGLCTAPWELPECLLGCLRLTRLDCKAAASKVDWSKELPLTAGNKGSKL</sequence>
<organism evidence="3 4">
    <name type="scientific">Gonium pectorale</name>
    <name type="common">Green alga</name>
    <dbReference type="NCBI Taxonomy" id="33097"/>
    <lineage>
        <taxon>Eukaryota</taxon>
        <taxon>Viridiplantae</taxon>
        <taxon>Chlorophyta</taxon>
        <taxon>core chlorophytes</taxon>
        <taxon>Chlorophyceae</taxon>
        <taxon>CS clade</taxon>
        <taxon>Chlamydomonadales</taxon>
        <taxon>Volvocaceae</taxon>
        <taxon>Gonium</taxon>
    </lineage>
</organism>
<dbReference type="Gene3D" id="3.30.530.20">
    <property type="match status" value="1"/>
</dbReference>
<dbReference type="Proteomes" id="UP000075714">
    <property type="component" value="Unassembled WGS sequence"/>
</dbReference>
<dbReference type="Pfam" id="PF07059">
    <property type="entry name" value="EDR2_C"/>
    <property type="match status" value="1"/>
</dbReference>
<comment type="caution">
    <text evidence="3">The sequence shown here is derived from an EMBL/GenBank/DDBJ whole genome shotgun (WGS) entry which is preliminary data.</text>
</comment>